<dbReference type="InterPro" id="IPR009081">
    <property type="entry name" value="PP-bd_ACP"/>
</dbReference>
<protein>
    <submittedName>
        <fullName evidence="3">Non-ribosomal peptide synthetase-like protein</fullName>
    </submittedName>
</protein>
<sequence>MNGQVLAAPPLAGARPYILTSNADDRPRWREGERLHHVFETTCDANPDGIAVETLSGGLSFAQIEARANQLARYLLTRGLIPGDVVALLFDRSAESYIAMLAVLKVGAAYVPLDPGFPADRIAYIGEDAGVRAVLTMGEFACLGASAAEMLIALDRDAAEIAEMPQTRLSGVPFSSELAYIIYTSGSTGRPKGVAIDHAMIVNFVRVAEECYGYQPGDRVYQGLTLAFDFSVEEIWVPLLAGATLVPNQSGASLVGEDLYDFLQEKRISALCCVPTLLATVEPTLPDLRLIIVSGEACPADLAARWHQRGRVILNAYGPTETTVTATIARLMPDTPITIGAPLPTYSVAILKPDTAEVLPQGEVGEIAIAGIGVSRGYVGRDDLTAAVFIKDIFGMPENASGRVYRSGDLGRIDDQGRIVYMGRIDTQVKIRGYRIELDEIETVMLQVAGVRQAVVATYTPEGQETELAAYFTGTITAEKLAGELRRKLPPFMVPAFFEKLDAIPMLPSDKADRKALPAPSGRRLVQEATEYEAPLAGKEADMAEILGGLLKVERVSATADFFLELGANSLLMARFAAQLRKLGLAKGIAIKDLYQHSNLRDLCAHLAHSDNQTMPLKRDVQVHKPTLLQYWGTGVFQLLAVFSYLWLGSWVTIHGISWTFNAETVLTTYLHACTVALGGFLLFSLLPIAVKWLLVGRWTPQSFPLWSWAYCRFWLVKSLIRTSPIGLMPGTPLYNLHLRLLGADVAWTAMVQSAAPVATDLFHAGKDAVVGRDVLASGYVARDGYIHIGSVHVGDRAFVGDGSVLEINTCLPNDAELGHASCLAEGQSLEAGRSYYGIPAQPAKGFFRTLSNHPISATRRILHALSGIVAMACIFGPIPVLLYHYIMPDQARLPSEGAPVSVVPVNTLIIIEEILLGSAVLFVAGVLLLAVMMLVVPRLSFAFLQEGRSYPLYGLRHYMLNMTRVWSNSKFLCGLFGDSYFAVPWLRAVGYRFPDAVNTGTNFGMEQKHDVPFLCEFGSGTMVSDGLMAANAEYSSGQFRLGTVRFGKNSFLGNALFATPEMALGDDVLLGTKVHIPLHGRKRTGVGLLGSPEFEIPRSVQRDMAFAQYDDPEVRAERLRAKTRYNLVSMAYYLALGWSRLAIAGLIAHYLMFHLGLWSAGGLALTTMVVFVAGALWGVAMERLYVRYGPEMKERVCSIYEDYFWCHERYWKLSVTTSLTAFNGTPLKSLVWRIAGVSVGRCLYDDGVSISEKPLVRIGDYCTLNAGSALQGHSLEDGCFKSGPIQVGDEVTLGVNSFVHYSTTLEDRSTVQSDAFVLKGETLEAQTVWSGNPAKCESLQHQSALPQMLELTAAIPFPNGAGNLQVRPEVAARAGSDIAAHAVSGAP</sequence>
<dbReference type="InterPro" id="IPR000873">
    <property type="entry name" value="AMP-dep_synth/lig_dom"/>
</dbReference>
<dbReference type="Pfam" id="PF14602">
    <property type="entry name" value="Hexapep_2"/>
    <property type="match status" value="1"/>
</dbReference>
<dbReference type="FunFam" id="3.40.50.980:FF:000001">
    <property type="entry name" value="Non-ribosomal peptide synthetase"/>
    <property type="match status" value="1"/>
</dbReference>
<comment type="caution">
    <text evidence="3">The sequence shown here is derived from an EMBL/GenBank/DDBJ whole genome shotgun (WGS) entry which is preliminary data.</text>
</comment>
<dbReference type="PROSITE" id="PS00455">
    <property type="entry name" value="AMP_BINDING"/>
    <property type="match status" value="1"/>
</dbReference>
<dbReference type="Pfam" id="PF00550">
    <property type="entry name" value="PP-binding"/>
    <property type="match status" value="1"/>
</dbReference>
<proteinExistence type="predicted"/>
<feature type="transmembrane region" description="Helical" evidence="1">
    <location>
        <begin position="915"/>
        <end position="937"/>
    </location>
</feature>
<dbReference type="SUPFAM" id="SSF47336">
    <property type="entry name" value="ACP-like"/>
    <property type="match status" value="1"/>
</dbReference>
<gene>
    <name evidence="3" type="ORF">CLV74_1073</name>
</gene>
<dbReference type="InterPro" id="IPR042099">
    <property type="entry name" value="ANL_N_sf"/>
</dbReference>
<dbReference type="Gene3D" id="3.40.50.12780">
    <property type="entry name" value="N-terminal domain of ligase-like"/>
    <property type="match status" value="1"/>
</dbReference>
<dbReference type="SUPFAM" id="SSF56801">
    <property type="entry name" value="Acetyl-CoA synthetase-like"/>
    <property type="match status" value="1"/>
</dbReference>
<organism evidence="3 4">
    <name type="scientific">Donghicola tyrosinivorans</name>
    <dbReference type="NCBI Taxonomy" id="1652492"/>
    <lineage>
        <taxon>Bacteria</taxon>
        <taxon>Pseudomonadati</taxon>
        <taxon>Pseudomonadota</taxon>
        <taxon>Alphaproteobacteria</taxon>
        <taxon>Rhodobacterales</taxon>
        <taxon>Roseobacteraceae</taxon>
        <taxon>Donghicola</taxon>
    </lineage>
</organism>
<dbReference type="GO" id="GO:0031177">
    <property type="term" value="F:phosphopantetheine binding"/>
    <property type="evidence" value="ECO:0007669"/>
    <property type="project" value="TreeGrafter"/>
</dbReference>
<keyword evidence="1" id="KW-0472">Membrane</keyword>
<name>A0A2T0WPP2_9RHOB</name>
<dbReference type="Proteomes" id="UP000238392">
    <property type="component" value="Unassembled WGS sequence"/>
</dbReference>
<dbReference type="NCBIfam" id="TIGR01733">
    <property type="entry name" value="AA-adenyl-dom"/>
    <property type="match status" value="1"/>
</dbReference>
<reference evidence="3 4" key="1">
    <citation type="submission" date="2018-03" db="EMBL/GenBank/DDBJ databases">
        <title>Genomic Encyclopedia of Archaeal and Bacterial Type Strains, Phase II (KMG-II): from individual species to whole genera.</title>
        <authorList>
            <person name="Goeker M."/>
        </authorList>
    </citation>
    <scope>NUCLEOTIDE SEQUENCE [LARGE SCALE GENOMIC DNA]</scope>
    <source>
        <strain evidence="3 4">DSM 100212</strain>
    </source>
</reference>
<dbReference type="InterPro" id="IPR011004">
    <property type="entry name" value="Trimer_LpxA-like_sf"/>
</dbReference>
<feature type="transmembrane region" description="Helical" evidence="1">
    <location>
        <begin position="670"/>
        <end position="695"/>
    </location>
</feature>
<evidence type="ECO:0000313" key="4">
    <source>
        <dbReference type="Proteomes" id="UP000238392"/>
    </source>
</evidence>
<dbReference type="InterPro" id="IPR036736">
    <property type="entry name" value="ACP-like_sf"/>
</dbReference>
<feature type="transmembrane region" description="Helical" evidence="1">
    <location>
        <begin position="628"/>
        <end position="650"/>
    </location>
</feature>
<dbReference type="GO" id="GO:0005737">
    <property type="term" value="C:cytoplasm"/>
    <property type="evidence" value="ECO:0007669"/>
    <property type="project" value="TreeGrafter"/>
</dbReference>
<feature type="domain" description="Carrier" evidence="2">
    <location>
        <begin position="534"/>
        <end position="611"/>
    </location>
</feature>
<dbReference type="InterPro" id="IPR045851">
    <property type="entry name" value="AMP-bd_C_sf"/>
</dbReference>
<dbReference type="EMBL" id="PVTQ01000007">
    <property type="protein sequence ID" value="PRY88662.1"/>
    <property type="molecule type" value="Genomic_DNA"/>
</dbReference>
<keyword evidence="1" id="KW-0812">Transmembrane</keyword>
<dbReference type="RefSeq" id="WP_106264706.1">
    <property type="nucleotide sequence ID" value="NZ_PVTQ01000007.1"/>
</dbReference>
<dbReference type="Pfam" id="PF00501">
    <property type="entry name" value="AMP-binding"/>
    <property type="match status" value="1"/>
</dbReference>
<dbReference type="SUPFAM" id="SSF51161">
    <property type="entry name" value="Trimeric LpxA-like enzymes"/>
    <property type="match status" value="2"/>
</dbReference>
<evidence type="ECO:0000256" key="1">
    <source>
        <dbReference type="SAM" id="Phobius"/>
    </source>
</evidence>
<dbReference type="InterPro" id="IPR001451">
    <property type="entry name" value="Hexapep"/>
</dbReference>
<keyword evidence="4" id="KW-1185">Reference proteome</keyword>
<dbReference type="Gene3D" id="2.160.10.10">
    <property type="entry name" value="Hexapeptide repeat proteins"/>
    <property type="match status" value="2"/>
</dbReference>
<dbReference type="InterPro" id="IPR010071">
    <property type="entry name" value="AA_adenyl_dom"/>
</dbReference>
<dbReference type="OrthoDB" id="9803968at2"/>
<dbReference type="InterPro" id="IPR012728">
    <property type="entry name" value="Pls/PosA_C"/>
</dbReference>
<dbReference type="PROSITE" id="PS50075">
    <property type="entry name" value="CARRIER"/>
    <property type="match status" value="1"/>
</dbReference>
<dbReference type="Gene3D" id="3.30.300.30">
    <property type="match status" value="1"/>
</dbReference>
<dbReference type="GO" id="GO:0044550">
    <property type="term" value="P:secondary metabolite biosynthetic process"/>
    <property type="evidence" value="ECO:0007669"/>
    <property type="project" value="TreeGrafter"/>
</dbReference>
<evidence type="ECO:0000259" key="2">
    <source>
        <dbReference type="PROSITE" id="PS50075"/>
    </source>
</evidence>
<dbReference type="PANTHER" id="PTHR45527:SF1">
    <property type="entry name" value="FATTY ACID SYNTHASE"/>
    <property type="match status" value="1"/>
</dbReference>
<dbReference type="Gene3D" id="1.10.1200.10">
    <property type="entry name" value="ACP-like"/>
    <property type="match status" value="1"/>
</dbReference>
<feature type="transmembrane region" description="Helical" evidence="1">
    <location>
        <begin position="1158"/>
        <end position="1181"/>
    </location>
</feature>
<feature type="transmembrane region" description="Helical" evidence="1">
    <location>
        <begin position="1131"/>
        <end position="1152"/>
    </location>
</feature>
<feature type="transmembrane region" description="Helical" evidence="1">
    <location>
        <begin position="862"/>
        <end position="887"/>
    </location>
</feature>
<dbReference type="InterPro" id="IPR020845">
    <property type="entry name" value="AMP-binding_CS"/>
</dbReference>
<dbReference type="NCBIfam" id="TIGR02353">
    <property type="entry name" value="NRPS_term_dom"/>
    <property type="match status" value="1"/>
</dbReference>
<dbReference type="CDD" id="cd05930">
    <property type="entry name" value="A_NRPS"/>
    <property type="match status" value="1"/>
</dbReference>
<dbReference type="GO" id="GO:0043041">
    <property type="term" value="P:amino acid activation for nonribosomal peptide biosynthetic process"/>
    <property type="evidence" value="ECO:0007669"/>
    <property type="project" value="TreeGrafter"/>
</dbReference>
<dbReference type="PANTHER" id="PTHR45527">
    <property type="entry name" value="NONRIBOSOMAL PEPTIDE SYNTHETASE"/>
    <property type="match status" value="1"/>
</dbReference>
<accession>A0A2T0WPP2</accession>
<keyword evidence="1" id="KW-1133">Transmembrane helix</keyword>
<evidence type="ECO:0000313" key="3">
    <source>
        <dbReference type="EMBL" id="PRY88662.1"/>
    </source>
</evidence>